<evidence type="ECO:0000313" key="3">
    <source>
        <dbReference type="Proteomes" id="UP000823399"/>
    </source>
</evidence>
<gene>
    <name evidence="2" type="ORF">F5147DRAFT_245740</name>
</gene>
<dbReference type="AlphaFoldDB" id="A0A9P7F2Z3"/>
<evidence type="ECO:0000256" key="1">
    <source>
        <dbReference type="SAM" id="Phobius"/>
    </source>
</evidence>
<comment type="caution">
    <text evidence="2">The sequence shown here is derived from an EMBL/GenBank/DDBJ whole genome shotgun (WGS) entry which is preliminary data.</text>
</comment>
<dbReference type="EMBL" id="JABBWM010000039">
    <property type="protein sequence ID" value="KAG2105114.1"/>
    <property type="molecule type" value="Genomic_DNA"/>
</dbReference>
<keyword evidence="3" id="KW-1185">Reference proteome</keyword>
<keyword evidence="1" id="KW-0472">Membrane</keyword>
<protein>
    <submittedName>
        <fullName evidence="2">Uncharacterized protein</fullName>
    </submittedName>
</protein>
<dbReference type="Proteomes" id="UP000823399">
    <property type="component" value="Unassembled WGS sequence"/>
</dbReference>
<evidence type="ECO:0000313" key="2">
    <source>
        <dbReference type="EMBL" id="KAG2105114.1"/>
    </source>
</evidence>
<reference evidence="2" key="1">
    <citation type="journal article" date="2020" name="New Phytol.">
        <title>Comparative genomics reveals dynamic genome evolution in host specialist ectomycorrhizal fungi.</title>
        <authorList>
            <person name="Lofgren L.A."/>
            <person name="Nguyen N.H."/>
            <person name="Vilgalys R."/>
            <person name="Ruytinx J."/>
            <person name="Liao H.L."/>
            <person name="Branco S."/>
            <person name="Kuo A."/>
            <person name="LaButti K."/>
            <person name="Lipzen A."/>
            <person name="Andreopoulos W."/>
            <person name="Pangilinan J."/>
            <person name="Riley R."/>
            <person name="Hundley H."/>
            <person name="Na H."/>
            <person name="Barry K."/>
            <person name="Grigoriev I.V."/>
            <person name="Stajich J.E."/>
            <person name="Kennedy P.G."/>
        </authorList>
    </citation>
    <scope>NUCLEOTIDE SEQUENCE</scope>
    <source>
        <strain evidence="2">FC423</strain>
    </source>
</reference>
<dbReference type="RefSeq" id="XP_041291164.1">
    <property type="nucleotide sequence ID" value="XM_041428816.1"/>
</dbReference>
<feature type="transmembrane region" description="Helical" evidence="1">
    <location>
        <begin position="6"/>
        <end position="26"/>
    </location>
</feature>
<keyword evidence="1" id="KW-1133">Transmembrane helix</keyword>
<dbReference type="GeneID" id="64691075"/>
<sequence length="83" mass="9511">MLVGIARIFTWLAGSSAFVLFIYYFLLPIISQTYHACRALRAHQSGLMLRLNESLATFKEKQAQCFVNLRCIKRSQSAQTVIR</sequence>
<organism evidence="2 3">
    <name type="scientific">Suillus discolor</name>
    <dbReference type="NCBI Taxonomy" id="1912936"/>
    <lineage>
        <taxon>Eukaryota</taxon>
        <taxon>Fungi</taxon>
        <taxon>Dikarya</taxon>
        <taxon>Basidiomycota</taxon>
        <taxon>Agaricomycotina</taxon>
        <taxon>Agaricomycetes</taxon>
        <taxon>Agaricomycetidae</taxon>
        <taxon>Boletales</taxon>
        <taxon>Suillineae</taxon>
        <taxon>Suillaceae</taxon>
        <taxon>Suillus</taxon>
    </lineage>
</organism>
<accession>A0A9P7F2Z3</accession>
<proteinExistence type="predicted"/>
<name>A0A9P7F2Z3_9AGAM</name>
<dbReference type="OrthoDB" id="441517at2759"/>
<keyword evidence="1" id="KW-0812">Transmembrane</keyword>